<keyword evidence="3" id="KW-1185">Reference proteome</keyword>
<protein>
    <submittedName>
        <fullName evidence="2">Uncharacterized protein</fullName>
    </submittedName>
</protein>
<feature type="transmembrane region" description="Helical" evidence="1">
    <location>
        <begin position="30"/>
        <end position="53"/>
    </location>
</feature>
<dbReference type="STRING" id="1220554.GCA_001552135_01832"/>
<comment type="caution">
    <text evidence="2">The sequence shown here is derived from an EMBL/GenBank/DDBJ whole genome shotgun (WGS) entry which is preliminary data.</text>
</comment>
<evidence type="ECO:0000313" key="2">
    <source>
        <dbReference type="EMBL" id="TYB42397.1"/>
    </source>
</evidence>
<name>A0A5D0NDC5_9ACTN</name>
<accession>A0A5D0NDC5</accession>
<keyword evidence="1" id="KW-0472">Membrane</keyword>
<proteinExistence type="predicted"/>
<evidence type="ECO:0000256" key="1">
    <source>
        <dbReference type="SAM" id="Phobius"/>
    </source>
</evidence>
<dbReference type="AlphaFoldDB" id="A0A5D0NDC5"/>
<reference evidence="2 3" key="1">
    <citation type="submission" date="2019-08" db="EMBL/GenBank/DDBJ databases">
        <title>Actinomadura sp. nov. CYP1-5 isolated from mountain soil.</title>
        <authorList>
            <person name="Songsumanus A."/>
            <person name="Kuncharoen N."/>
            <person name="Kudo T."/>
            <person name="Yuki M."/>
            <person name="Igarashi Y."/>
            <person name="Tanasupawat S."/>
        </authorList>
    </citation>
    <scope>NUCLEOTIDE SEQUENCE [LARGE SCALE GENOMIC DNA]</scope>
    <source>
        <strain evidence="2 3">JCM 14158</strain>
    </source>
</reference>
<keyword evidence="1" id="KW-1133">Transmembrane helix</keyword>
<dbReference type="Proteomes" id="UP000323380">
    <property type="component" value="Unassembled WGS sequence"/>
</dbReference>
<keyword evidence="1" id="KW-0812">Transmembrane</keyword>
<dbReference type="EMBL" id="VSFG01000008">
    <property type="protein sequence ID" value="TYB42397.1"/>
    <property type="molecule type" value="Genomic_DNA"/>
</dbReference>
<dbReference type="RefSeq" id="WP_148344657.1">
    <property type="nucleotide sequence ID" value="NZ_VSFG01000008.1"/>
</dbReference>
<gene>
    <name evidence="2" type="ORF">FXF69_31790</name>
</gene>
<sequence>MKSSLGSLLVFAGIVAPPGRTPVMHVARALLQITGMGFGIYFMAAFGLFLAGARMRGAAGPRRGHPQESP</sequence>
<organism evidence="2 3">
    <name type="scientific">Actinomadura chibensis</name>
    <dbReference type="NCBI Taxonomy" id="392828"/>
    <lineage>
        <taxon>Bacteria</taxon>
        <taxon>Bacillati</taxon>
        <taxon>Actinomycetota</taxon>
        <taxon>Actinomycetes</taxon>
        <taxon>Streptosporangiales</taxon>
        <taxon>Thermomonosporaceae</taxon>
        <taxon>Actinomadura</taxon>
    </lineage>
</organism>
<evidence type="ECO:0000313" key="3">
    <source>
        <dbReference type="Proteomes" id="UP000323380"/>
    </source>
</evidence>